<sequence>MAKLLTRDELSLAGAQYGHQTKRWNPKMAPYIYGVKNKTHIIDLQKTLAQLALANELMQQVAKKNEKVLFVGTKRNGKLAVKEAALRTGNHYVNERWLGGTLTNMRTISSRIKALWEIEKEEANGRLALRTKKEQILTLKEKANLERTLGGIKQMRKLPSALVVVDPKGDEIAVKEARKLKIPVIGICDTNVDPDLVDICIPANDDLMESINLIINNLVDNYAEAANLTLVPSALKVVAPKKAPLEDGERREGYRGRNNRYNMNGYNPNYVPRDHQNQYQNSTPTQVVSAPSQTSPTAQVDVEKPELKEGIVA</sequence>
<dbReference type="GO" id="GO:0006412">
    <property type="term" value="P:translation"/>
    <property type="evidence" value="ECO:0007669"/>
    <property type="project" value="UniProtKB-UniRule"/>
</dbReference>
<comment type="similarity">
    <text evidence="1 5 6">Belongs to the universal ribosomal protein uS2 family.</text>
</comment>
<name>A0A2K8NRZ3_9MOLU</name>
<dbReference type="GO" id="GO:0022627">
    <property type="term" value="C:cytosolic small ribosomal subunit"/>
    <property type="evidence" value="ECO:0007669"/>
    <property type="project" value="TreeGrafter"/>
</dbReference>
<dbReference type="PROSITE" id="PS00963">
    <property type="entry name" value="RIBOSOMAL_S2_2"/>
    <property type="match status" value="1"/>
</dbReference>
<dbReference type="Pfam" id="PF00318">
    <property type="entry name" value="Ribosomal_S2"/>
    <property type="match status" value="1"/>
</dbReference>
<feature type="compositionally biased region" description="Polar residues" evidence="7">
    <location>
        <begin position="277"/>
        <end position="298"/>
    </location>
</feature>
<evidence type="ECO:0000256" key="5">
    <source>
        <dbReference type="HAMAP-Rule" id="MF_00291"/>
    </source>
</evidence>
<feature type="compositionally biased region" description="Basic and acidic residues" evidence="7">
    <location>
        <begin position="301"/>
        <end position="313"/>
    </location>
</feature>
<accession>A0A2K8NRZ3</accession>
<dbReference type="Gene3D" id="1.10.287.610">
    <property type="entry name" value="Helix hairpin bin"/>
    <property type="match status" value="1"/>
</dbReference>
<dbReference type="RefSeq" id="WP_100609577.1">
    <property type="nucleotide sequence ID" value="NZ_CP024962.1"/>
</dbReference>
<dbReference type="KEGG" id="efr:EFREU_v1c05260"/>
<dbReference type="InterPro" id="IPR023591">
    <property type="entry name" value="Ribosomal_uS2_flav_dom_sf"/>
</dbReference>
<keyword evidence="3 5" id="KW-0687">Ribonucleoprotein</keyword>
<evidence type="ECO:0000256" key="7">
    <source>
        <dbReference type="SAM" id="MobiDB-lite"/>
    </source>
</evidence>
<dbReference type="AlphaFoldDB" id="A0A2K8NRZ3"/>
<evidence type="ECO:0000313" key="9">
    <source>
        <dbReference type="Proteomes" id="UP000232222"/>
    </source>
</evidence>
<protein>
    <recommendedName>
        <fullName evidence="4 5">Small ribosomal subunit protein uS2</fullName>
    </recommendedName>
</protein>
<dbReference type="CDD" id="cd01425">
    <property type="entry name" value="RPS2"/>
    <property type="match status" value="1"/>
</dbReference>
<dbReference type="HAMAP" id="MF_00291_B">
    <property type="entry name" value="Ribosomal_uS2_B"/>
    <property type="match status" value="1"/>
</dbReference>
<dbReference type="PRINTS" id="PR00395">
    <property type="entry name" value="RIBOSOMALS2"/>
</dbReference>
<evidence type="ECO:0000256" key="3">
    <source>
        <dbReference type="ARBA" id="ARBA00023274"/>
    </source>
</evidence>
<feature type="region of interest" description="Disordered" evidence="7">
    <location>
        <begin position="268"/>
        <end position="313"/>
    </location>
</feature>
<reference evidence="8 9" key="1">
    <citation type="submission" date="2017-11" db="EMBL/GenBank/DDBJ databases">
        <title>Genome sequence of Entomoplasma freundtii BARC 318 (ATCC 51999).</title>
        <authorList>
            <person name="Lo W.-S."/>
            <person name="Gasparich G.E."/>
            <person name="Kuo C.-H."/>
        </authorList>
    </citation>
    <scope>NUCLEOTIDE SEQUENCE [LARGE SCALE GENOMIC DNA]</scope>
    <source>
        <strain evidence="8 9">BARC 318</strain>
    </source>
</reference>
<dbReference type="InterPro" id="IPR018130">
    <property type="entry name" value="Ribosomal_uS2_CS"/>
</dbReference>
<evidence type="ECO:0000313" key="8">
    <source>
        <dbReference type="EMBL" id="ATZ16547.1"/>
    </source>
</evidence>
<evidence type="ECO:0000256" key="2">
    <source>
        <dbReference type="ARBA" id="ARBA00022980"/>
    </source>
</evidence>
<keyword evidence="2 5" id="KW-0689">Ribosomal protein</keyword>
<evidence type="ECO:0000256" key="1">
    <source>
        <dbReference type="ARBA" id="ARBA00006242"/>
    </source>
</evidence>
<dbReference type="InterPro" id="IPR005706">
    <property type="entry name" value="Ribosomal_uS2_bac/mit/plastid"/>
</dbReference>
<gene>
    <name evidence="5 8" type="primary">rpsB</name>
    <name evidence="8" type="ORF">EFREU_v1c05260</name>
</gene>
<dbReference type="InterPro" id="IPR001865">
    <property type="entry name" value="Ribosomal_uS2"/>
</dbReference>
<dbReference type="Proteomes" id="UP000232222">
    <property type="component" value="Chromosome"/>
</dbReference>
<dbReference type="PANTHER" id="PTHR12534">
    <property type="entry name" value="30S RIBOSOMAL PROTEIN S2 PROKARYOTIC AND ORGANELLAR"/>
    <property type="match status" value="1"/>
</dbReference>
<proteinExistence type="inferred from homology"/>
<dbReference type="PANTHER" id="PTHR12534:SF0">
    <property type="entry name" value="SMALL RIBOSOMAL SUBUNIT PROTEIN US2M"/>
    <property type="match status" value="1"/>
</dbReference>
<evidence type="ECO:0000256" key="4">
    <source>
        <dbReference type="ARBA" id="ARBA00035256"/>
    </source>
</evidence>
<dbReference type="GO" id="GO:0003735">
    <property type="term" value="F:structural constituent of ribosome"/>
    <property type="evidence" value="ECO:0007669"/>
    <property type="project" value="InterPro"/>
</dbReference>
<dbReference type="NCBIfam" id="TIGR01011">
    <property type="entry name" value="rpsB_bact"/>
    <property type="match status" value="1"/>
</dbReference>
<dbReference type="EMBL" id="CP024962">
    <property type="protein sequence ID" value="ATZ16547.1"/>
    <property type="molecule type" value="Genomic_DNA"/>
</dbReference>
<organism evidence="8 9">
    <name type="scientific">Entomoplasma freundtii</name>
    <dbReference type="NCBI Taxonomy" id="74700"/>
    <lineage>
        <taxon>Bacteria</taxon>
        <taxon>Bacillati</taxon>
        <taxon>Mycoplasmatota</taxon>
        <taxon>Mollicutes</taxon>
        <taxon>Entomoplasmatales</taxon>
        <taxon>Entomoplasmataceae</taxon>
        <taxon>Entomoplasma</taxon>
    </lineage>
</organism>
<dbReference type="SUPFAM" id="SSF52313">
    <property type="entry name" value="Ribosomal protein S2"/>
    <property type="match status" value="1"/>
</dbReference>
<evidence type="ECO:0000256" key="6">
    <source>
        <dbReference type="RuleBase" id="RU003631"/>
    </source>
</evidence>
<dbReference type="Gene3D" id="3.40.50.10490">
    <property type="entry name" value="Glucose-6-phosphate isomerase like protein, domain 1"/>
    <property type="match status" value="1"/>
</dbReference>
<keyword evidence="9" id="KW-1185">Reference proteome</keyword>
<dbReference type="OrthoDB" id="9808036at2"/>